<comment type="similarity">
    <text evidence="1 11">Belongs to the MurCDEF family. MurE subfamily.</text>
</comment>
<sequence length="544" mass="57051">MPEALTPRAAEALLRPLKKRTTTLRAMLEYLHETGRGANIIGNDEAKVTGICLDSRAVLPGDLYVAAPGARFHGAQFAAAAAQAGAAAILTDIEGEAAASALGLPVLLAGDVREVVGELAALVYGTDEDCPELFGLTGTNGKTTTSYMIRSVLRALGRETGLVGTIEISAGQTPIPSILTTPEAPQLHGLMARMRELGVTSATMEVSSHSLSYRRVDGLRFAVSGFTNLTQDHLDLHGSMQEYFATKAALFDLERSDLAVLTVDDDWGRAMAAQATAEVWTLATTATATHADADWVVANVHPAGLGHRFELHGPEEQVITAVTGLPGDFNVSNAALAVVMVLASGVELRQLQAALDAANPLTVQVPGRMQVIAESPAAIVDFAHNPDALTRALGSVRPTEPGSKVIVVFGATGERDATKRPIMGAVAARHADVVIVTDDDPHSEDPARIREAVAAGARAEILANGLGAEVHEIHPRAAAIAAAAAMAGEHDTILVAGRGHEVFQEVMGVNLELDDRRELRRALLANGFHTLEPASDSFDPADEG</sequence>
<evidence type="ECO:0000313" key="16">
    <source>
        <dbReference type="EMBL" id="MBP2375357.1"/>
    </source>
</evidence>
<dbReference type="InterPro" id="IPR013221">
    <property type="entry name" value="Mur_ligase_cen"/>
</dbReference>
<dbReference type="PANTHER" id="PTHR23135:SF4">
    <property type="entry name" value="UDP-N-ACETYLMURAMOYL-L-ALANYL-D-GLUTAMATE--2,6-DIAMINOPIMELATE LIGASE MURE HOMOLOG, CHLOROPLASTIC"/>
    <property type="match status" value="1"/>
</dbReference>
<evidence type="ECO:0000256" key="12">
    <source>
        <dbReference type="RuleBase" id="RU004135"/>
    </source>
</evidence>
<organism evidence="16 17">
    <name type="scientific">Paeniglutamicibacter psychrophenolicus</name>
    <dbReference type="NCBI Taxonomy" id="257454"/>
    <lineage>
        <taxon>Bacteria</taxon>
        <taxon>Bacillati</taxon>
        <taxon>Actinomycetota</taxon>
        <taxon>Actinomycetes</taxon>
        <taxon>Micrococcales</taxon>
        <taxon>Micrococcaceae</taxon>
        <taxon>Paeniglutamicibacter</taxon>
    </lineage>
</organism>
<keyword evidence="8 11" id="KW-0573">Peptidoglycan synthesis</keyword>
<dbReference type="InterPro" id="IPR035911">
    <property type="entry name" value="MurE/MurF_N"/>
</dbReference>
<evidence type="ECO:0000256" key="4">
    <source>
        <dbReference type="ARBA" id="ARBA00022618"/>
    </source>
</evidence>
<dbReference type="EC" id="6.3.2.-" evidence="11"/>
<dbReference type="InterPro" id="IPR005761">
    <property type="entry name" value="UDP-N-AcMur-Glu-dNH2Pim_ligase"/>
</dbReference>
<dbReference type="NCBIfam" id="NF001124">
    <property type="entry name" value="PRK00139.1-2"/>
    <property type="match status" value="1"/>
</dbReference>
<keyword evidence="7 11" id="KW-0133">Cell shape</keyword>
<dbReference type="Pfam" id="PF02875">
    <property type="entry name" value="Mur_ligase_C"/>
    <property type="match status" value="1"/>
</dbReference>
<comment type="cofactor">
    <cofactor evidence="11">
        <name>Mg(2+)</name>
        <dbReference type="ChEBI" id="CHEBI:18420"/>
    </cofactor>
</comment>
<evidence type="ECO:0000256" key="7">
    <source>
        <dbReference type="ARBA" id="ARBA00022960"/>
    </source>
</evidence>
<evidence type="ECO:0000256" key="6">
    <source>
        <dbReference type="ARBA" id="ARBA00022840"/>
    </source>
</evidence>
<evidence type="ECO:0000256" key="1">
    <source>
        <dbReference type="ARBA" id="ARBA00005898"/>
    </source>
</evidence>
<evidence type="ECO:0000256" key="3">
    <source>
        <dbReference type="ARBA" id="ARBA00022598"/>
    </source>
</evidence>
<comment type="caution">
    <text evidence="16">The sequence shown here is derived from an EMBL/GenBank/DDBJ whole genome shotgun (WGS) entry which is preliminary data.</text>
</comment>
<evidence type="ECO:0000256" key="5">
    <source>
        <dbReference type="ARBA" id="ARBA00022741"/>
    </source>
</evidence>
<dbReference type="Gene3D" id="3.40.1190.10">
    <property type="entry name" value="Mur-like, catalytic domain"/>
    <property type="match status" value="1"/>
</dbReference>
<comment type="subcellular location">
    <subcellularLocation>
        <location evidence="11 12">Cytoplasm</location>
    </subcellularLocation>
</comment>
<keyword evidence="2 11" id="KW-0963">Cytoplasm</keyword>
<feature type="binding site" evidence="11">
    <location>
        <begin position="138"/>
        <end position="144"/>
    </location>
    <ligand>
        <name>ATP</name>
        <dbReference type="ChEBI" id="CHEBI:30616"/>
    </ligand>
</feature>
<evidence type="ECO:0000259" key="14">
    <source>
        <dbReference type="Pfam" id="PF02875"/>
    </source>
</evidence>
<evidence type="ECO:0000256" key="8">
    <source>
        <dbReference type="ARBA" id="ARBA00022984"/>
    </source>
</evidence>
<name>A0ABS4WGM2_9MICC</name>
<comment type="function">
    <text evidence="11">Catalyzes the addition of an amino acid to the nucleotide precursor UDP-N-acetylmuramoyl-L-alanyl-D-glutamate (UMAG) in the biosynthesis of bacterial cell-wall peptidoglycan.</text>
</comment>
<dbReference type="InterPro" id="IPR036565">
    <property type="entry name" value="Mur-like_cat_sf"/>
</dbReference>
<dbReference type="Pfam" id="PF08245">
    <property type="entry name" value="Mur_ligase_M"/>
    <property type="match status" value="1"/>
</dbReference>
<dbReference type="EMBL" id="JAGIOE010000001">
    <property type="protein sequence ID" value="MBP2375357.1"/>
    <property type="molecule type" value="Genomic_DNA"/>
</dbReference>
<dbReference type="SUPFAM" id="SSF63418">
    <property type="entry name" value="MurE/MurF N-terminal domain"/>
    <property type="match status" value="1"/>
</dbReference>
<evidence type="ECO:0000256" key="2">
    <source>
        <dbReference type="ARBA" id="ARBA00022490"/>
    </source>
</evidence>
<keyword evidence="9 11" id="KW-0131">Cell cycle</keyword>
<feature type="domain" description="Mur ligase C-terminal" evidence="14">
    <location>
        <begin position="367"/>
        <end position="499"/>
    </location>
</feature>
<dbReference type="NCBIfam" id="TIGR01085">
    <property type="entry name" value="murE"/>
    <property type="match status" value="1"/>
</dbReference>
<dbReference type="Gene3D" id="3.40.1390.10">
    <property type="entry name" value="MurE/MurF, N-terminal domain"/>
    <property type="match status" value="1"/>
</dbReference>
<reference evidence="16 17" key="1">
    <citation type="submission" date="2021-03" db="EMBL/GenBank/DDBJ databases">
        <title>Sequencing the genomes of 1000 actinobacteria strains.</title>
        <authorList>
            <person name="Klenk H.-P."/>
        </authorList>
    </citation>
    <scope>NUCLEOTIDE SEQUENCE [LARGE SCALE GENOMIC DNA]</scope>
    <source>
        <strain evidence="16 17">DSM 15454</strain>
    </source>
</reference>
<dbReference type="GO" id="GO:0008765">
    <property type="term" value="F:UDP-N-acetylmuramoylalanyl-D-glutamate-2,6-diaminopimelate ligase activity"/>
    <property type="evidence" value="ECO:0007669"/>
    <property type="project" value="UniProtKB-EC"/>
</dbReference>
<comment type="pathway">
    <text evidence="11 12">Cell wall biogenesis; peptidoglycan biosynthesis.</text>
</comment>
<gene>
    <name evidence="11" type="primary">murE</name>
    <name evidence="16" type="ORF">JOF46_003269</name>
</gene>
<dbReference type="Pfam" id="PF01225">
    <property type="entry name" value="Mur_ligase"/>
    <property type="match status" value="1"/>
</dbReference>
<feature type="binding site" evidence="11">
    <location>
        <position position="53"/>
    </location>
    <ligand>
        <name>UDP-N-acetyl-alpha-D-muramoyl-L-alanyl-D-glutamate</name>
        <dbReference type="ChEBI" id="CHEBI:83900"/>
    </ligand>
</feature>
<evidence type="ECO:0000259" key="13">
    <source>
        <dbReference type="Pfam" id="PF01225"/>
    </source>
</evidence>
<evidence type="ECO:0000256" key="9">
    <source>
        <dbReference type="ARBA" id="ARBA00023306"/>
    </source>
</evidence>
<dbReference type="RefSeq" id="WP_209908898.1">
    <property type="nucleotide sequence ID" value="NZ_BAAAMI010000018.1"/>
</dbReference>
<feature type="modified residue" description="N6-carboxylysine" evidence="11">
    <location>
        <position position="247"/>
    </location>
</feature>
<dbReference type="SUPFAM" id="SSF53244">
    <property type="entry name" value="MurD-like peptide ligases, peptide-binding domain"/>
    <property type="match status" value="1"/>
</dbReference>
<keyword evidence="11" id="KW-0460">Magnesium</keyword>
<feature type="domain" description="Mur ligase N-terminal catalytic" evidence="13">
    <location>
        <begin position="47"/>
        <end position="122"/>
    </location>
</feature>
<keyword evidence="5 11" id="KW-0547">Nucleotide-binding</keyword>
<protein>
    <recommendedName>
        <fullName evidence="11">UDP-N-acetylmuramyl-tripeptide synthetase</fullName>
        <ecNumber evidence="11">6.3.2.-</ecNumber>
    </recommendedName>
    <alternativeName>
        <fullName evidence="11">UDP-MurNAc-tripeptide synthetase</fullName>
    </alternativeName>
</protein>
<keyword evidence="10 11" id="KW-0961">Cell wall biogenesis/degradation</keyword>
<feature type="binding site" evidence="11">
    <location>
        <position position="215"/>
    </location>
    <ligand>
        <name>UDP-N-acetyl-alpha-D-muramoyl-L-alanyl-D-glutamate</name>
        <dbReference type="ChEBI" id="CHEBI:83900"/>
    </ligand>
</feature>
<accession>A0ABS4WGM2</accession>
<feature type="binding site" evidence="11">
    <location>
        <begin position="180"/>
        <end position="181"/>
    </location>
    <ligand>
        <name>UDP-N-acetyl-alpha-D-muramoyl-L-alanyl-D-glutamate</name>
        <dbReference type="ChEBI" id="CHEBI:83900"/>
    </ligand>
</feature>
<dbReference type="HAMAP" id="MF_00208">
    <property type="entry name" value="MurE"/>
    <property type="match status" value="1"/>
</dbReference>
<feature type="binding site" evidence="11">
    <location>
        <position position="207"/>
    </location>
    <ligand>
        <name>UDP-N-acetyl-alpha-D-muramoyl-L-alanyl-D-glutamate</name>
        <dbReference type="ChEBI" id="CHEBI:83900"/>
    </ligand>
</feature>
<evidence type="ECO:0000256" key="11">
    <source>
        <dbReference type="HAMAP-Rule" id="MF_00208"/>
    </source>
</evidence>
<dbReference type="NCBIfam" id="NF001126">
    <property type="entry name" value="PRK00139.1-4"/>
    <property type="match status" value="1"/>
</dbReference>
<keyword evidence="4 11" id="KW-0132">Cell division</keyword>
<dbReference type="SUPFAM" id="SSF53623">
    <property type="entry name" value="MurD-like peptide ligases, catalytic domain"/>
    <property type="match status" value="1"/>
</dbReference>
<dbReference type="InterPro" id="IPR036615">
    <property type="entry name" value="Mur_ligase_C_dom_sf"/>
</dbReference>
<evidence type="ECO:0000313" key="17">
    <source>
        <dbReference type="Proteomes" id="UP000766570"/>
    </source>
</evidence>
<keyword evidence="3 11" id="KW-0436">Ligase</keyword>
<proteinExistence type="inferred from homology"/>
<evidence type="ECO:0000259" key="15">
    <source>
        <dbReference type="Pfam" id="PF08245"/>
    </source>
</evidence>
<feature type="binding site" evidence="11">
    <location>
        <position position="55"/>
    </location>
    <ligand>
        <name>UDP-N-acetyl-alpha-D-muramoyl-L-alanyl-D-glutamate</name>
        <dbReference type="ChEBI" id="CHEBI:83900"/>
    </ligand>
</feature>
<dbReference type="InterPro" id="IPR000713">
    <property type="entry name" value="Mur_ligase_N"/>
</dbReference>
<feature type="domain" description="Mur ligase central" evidence="15">
    <location>
        <begin position="137"/>
        <end position="340"/>
    </location>
</feature>
<dbReference type="PANTHER" id="PTHR23135">
    <property type="entry name" value="MUR LIGASE FAMILY MEMBER"/>
    <property type="match status" value="1"/>
</dbReference>
<dbReference type="Proteomes" id="UP000766570">
    <property type="component" value="Unassembled WGS sequence"/>
</dbReference>
<dbReference type="InterPro" id="IPR004101">
    <property type="entry name" value="Mur_ligase_C"/>
</dbReference>
<dbReference type="PROSITE" id="PS01011">
    <property type="entry name" value="FOLYLPOLYGLU_SYNT_1"/>
    <property type="match status" value="1"/>
</dbReference>
<dbReference type="Gene3D" id="3.90.190.20">
    <property type="entry name" value="Mur ligase, C-terminal domain"/>
    <property type="match status" value="1"/>
</dbReference>
<comment type="caution">
    <text evidence="11">Lacks conserved residue(s) required for the propagation of feature annotation.</text>
</comment>
<dbReference type="InterPro" id="IPR018109">
    <property type="entry name" value="Folylpolyglutamate_synth_CS"/>
</dbReference>
<keyword evidence="17" id="KW-1185">Reference proteome</keyword>
<comment type="PTM">
    <text evidence="11">Carboxylation is probably crucial for Mg(2+) binding and, consequently, for the gamma-phosphate positioning of ATP.</text>
</comment>
<keyword evidence="6 11" id="KW-0067">ATP-binding</keyword>
<evidence type="ECO:0000256" key="10">
    <source>
        <dbReference type="ARBA" id="ARBA00023316"/>
    </source>
</evidence>